<dbReference type="InterPro" id="IPR015342">
    <property type="entry name" value="PEX1-N_C-lobe"/>
</dbReference>
<dbReference type="InterPro" id="IPR003593">
    <property type="entry name" value="AAA+_ATPase"/>
</dbReference>
<dbReference type="FunFam" id="3.40.50.300:FF:000149">
    <property type="entry name" value="Nuclear valosin-containing protein-like"/>
    <property type="match status" value="1"/>
</dbReference>
<keyword evidence="3" id="KW-0813">Transport</keyword>
<dbReference type="GO" id="GO:0005524">
    <property type="term" value="F:ATP binding"/>
    <property type="evidence" value="ECO:0007669"/>
    <property type="project" value="UniProtKB-KW"/>
</dbReference>
<proteinExistence type="inferred from homology"/>
<comment type="subcellular location">
    <subcellularLocation>
        <location evidence="1">Membrane</location>
    </subcellularLocation>
</comment>
<evidence type="ECO:0000313" key="14">
    <source>
        <dbReference type="EMBL" id="EEB07531.1"/>
    </source>
</evidence>
<dbReference type="InterPro" id="IPR027417">
    <property type="entry name" value="P-loop_NTPase"/>
</dbReference>
<dbReference type="GO" id="GO:0005829">
    <property type="term" value="C:cytosol"/>
    <property type="evidence" value="ECO:0000318"/>
    <property type="project" value="GO_Central"/>
</dbReference>
<dbReference type="PANTHER" id="PTHR23077">
    <property type="entry name" value="AAA-FAMILY ATPASE"/>
    <property type="match status" value="1"/>
</dbReference>
<dbReference type="GO" id="GO:0043335">
    <property type="term" value="P:protein unfolding"/>
    <property type="evidence" value="ECO:0000318"/>
    <property type="project" value="GO_Central"/>
</dbReference>
<dbReference type="PANTHER" id="PTHR23077:SF12">
    <property type="entry name" value="PEROXISOMAL ATPASE PEX1"/>
    <property type="match status" value="1"/>
</dbReference>
<comment type="similarity">
    <text evidence="2">Belongs to the AAA ATPase family.</text>
</comment>
<keyword evidence="4" id="KW-0962">Peroxisome biogenesis</keyword>
<dbReference type="InterPro" id="IPR009010">
    <property type="entry name" value="Asp_de-COase-like_dom_sf"/>
</dbReference>
<dbReference type="AlphaFoldDB" id="B6K0R0"/>
<dbReference type="Gene3D" id="3.40.50.300">
    <property type="entry name" value="P-loop containing nucleotide triphosphate hydrolases"/>
    <property type="match status" value="2"/>
</dbReference>
<feature type="domain" description="AAA+ ATPase" evidence="13">
    <location>
        <begin position="653"/>
        <end position="789"/>
    </location>
</feature>
<evidence type="ECO:0000259" key="13">
    <source>
        <dbReference type="SMART" id="SM00382"/>
    </source>
</evidence>
<evidence type="ECO:0000313" key="15">
    <source>
        <dbReference type="JaponicusDB" id="SJAG_02619"/>
    </source>
</evidence>
<dbReference type="eggNOG" id="KOG0735">
    <property type="taxonomic scope" value="Eukaryota"/>
</dbReference>
<keyword evidence="8" id="KW-0653">Protein transport</keyword>
<dbReference type="SUPFAM" id="SSF50692">
    <property type="entry name" value="ADC-like"/>
    <property type="match status" value="1"/>
</dbReference>
<dbReference type="InterPro" id="IPR003960">
    <property type="entry name" value="ATPase_AAA_CS"/>
</dbReference>
<dbReference type="SMART" id="SM00382">
    <property type="entry name" value="AAA"/>
    <property type="match status" value="2"/>
</dbReference>
<keyword evidence="5" id="KW-0547">Nucleotide-binding</keyword>
<dbReference type="JaponicusDB" id="SJAG_02619">
    <property type="gene designation" value="pex1"/>
</dbReference>
<dbReference type="PROSITE" id="PS00674">
    <property type="entry name" value="AAA"/>
    <property type="match status" value="1"/>
</dbReference>
<comment type="catalytic activity">
    <reaction evidence="12">
        <text>ATP + H2O = ADP + phosphate + H(+)</text>
        <dbReference type="Rhea" id="RHEA:13065"/>
        <dbReference type="ChEBI" id="CHEBI:15377"/>
        <dbReference type="ChEBI" id="CHEBI:15378"/>
        <dbReference type="ChEBI" id="CHEBI:30616"/>
        <dbReference type="ChEBI" id="CHEBI:43474"/>
        <dbReference type="ChEBI" id="CHEBI:456216"/>
    </reaction>
    <physiologicalReaction direction="left-to-right" evidence="12">
        <dbReference type="Rhea" id="RHEA:13066"/>
    </physiologicalReaction>
</comment>
<keyword evidence="7" id="KW-0067">ATP-binding</keyword>
<keyword evidence="6" id="KW-0378">Hydrolase</keyword>
<evidence type="ECO:0000256" key="9">
    <source>
        <dbReference type="ARBA" id="ARBA00023136"/>
    </source>
</evidence>
<evidence type="ECO:0000256" key="11">
    <source>
        <dbReference type="ARBA" id="ARBA00034532"/>
    </source>
</evidence>
<name>B6K0R0_SCHJY</name>
<dbReference type="RefSeq" id="XP_002173824.1">
    <property type="nucleotide sequence ID" value="XM_002173788.2"/>
</dbReference>
<evidence type="ECO:0000256" key="2">
    <source>
        <dbReference type="ARBA" id="ARBA00006914"/>
    </source>
</evidence>
<dbReference type="Pfam" id="PF09262">
    <property type="entry name" value="PEX-1N"/>
    <property type="match status" value="1"/>
</dbReference>
<dbReference type="OrthoDB" id="2187at2759"/>
<evidence type="ECO:0000256" key="5">
    <source>
        <dbReference type="ARBA" id="ARBA00022741"/>
    </source>
</evidence>
<feature type="domain" description="AAA+ ATPase" evidence="13">
    <location>
        <begin position="383"/>
        <end position="528"/>
    </location>
</feature>
<dbReference type="InterPro" id="IPR029067">
    <property type="entry name" value="CDC48_domain_2-like_sf"/>
</dbReference>
<evidence type="ECO:0000256" key="10">
    <source>
        <dbReference type="ARBA" id="ARBA00032509"/>
    </source>
</evidence>
<evidence type="ECO:0000256" key="6">
    <source>
        <dbReference type="ARBA" id="ARBA00022801"/>
    </source>
</evidence>
<protein>
    <recommendedName>
        <fullName evidence="11">Peroxisomal ATPase PEX1</fullName>
    </recommendedName>
    <alternativeName>
        <fullName evidence="10">Peroxin-1</fullName>
    </alternativeName>
</protein>
<dbReference type="Proteomes" id="UP000001744">
    <property type="component" value="Unassembled WGS sequence"/>
</dbReference>
<keyword evidence="9" id="KW-0472">Membrane</keyword>
<evidence type="ECO:0000256" key="3">
    <source>
        <dbReference type="ARBA" id="ARBA00022448"/>
    </source>
</evidence>
<dbReference type="InterPro" id="IPR050168">
    <property type="entry name" value="AAA_ATPase_domain"/>
</dbReference>
<dbReference type="GO" id="GO:0016887">
    <property type="term" value="F:ATP hydrolysis activity"/>
    <property type="evidence" value="ECO:0000318"/>
    <property type="project" value="GO_Central"/>
</dbReference>
<evidence type="ECO:0000313" key="16">
    <source>
        <dbReference type="Proteomes" id="UP000001744"/>
    </source>
</evidence>
<organism evidence="14 16">
    <name type="scientific">Schizosaccharomyces japonicus (strain yFS275 / FY16936)</name>
    <name type="common">Fission yeast</name>
    <dbReference type="NCBI Taxonomy" id="402676"/>
    <lineage>
        <taxon>Eukaryota</taxon>
        <taxon>Fungi</taxon>
        <taxon>Dikarya</taxon>
        <taxon>Ascomycota</taxon>
        <taxon>Taphrinomycotina</taxon>
        <taxon>Schizosaccharomycetes</taxon>
        <taxon>Schizosaccharomycetales</taxon>
        <taxon>Schizosaccharomycetaceae</taxon>
        <taxon>Schizosaccharomyces</taxon>
    </lineage>
</organism>
<dbReference type="GeneID" id="7047728"/>
<dbReference type="Pfam" id="PF17862">
    <property type="entry name" value="AAA_lid_3"/>
    <property type="match status" value="1"/>
</dbReference>
<dbReference type="SUPFAM" id="SSF52540">
    <property type="entry name" value="P-loop containing nucleoside triphosphate hydrolases"/>
    <property type="match status" value="2"/>
</dbReference>
<dbReference type="GO" id="GO:0005778">
    <property type="term" value="C:peroxisomal membrane"/>
    <property type="evidence" value="ECO:0000318"/>
    <property type="project" value="GO_Central"/>
</dbReference>
<dbReference type="Gene3D" id="3.10.330.10">
    <property type="match status" value="1"/>
</dbReference>
<evidence type="ECO:0000256" key="7">
    <source>
        <dbReference type="ARBA" id="ARBA00022840"/>
    </source>
</evidence>
<dbReference type="InterPro" id="IPR041569">
    <property type="entry name" value="AAA_lid_3"/>
</dbReference>
<keyword evidence="16" id="KW-1185">Reference proteome</keyword>
<dbReference type="EMBL" id="KE651166">
    <property type="protein sequence ID" value="EEB07531.1"/>
    <property type="molecule type" value="Genomic_DNA"/>
</dbReference>
<dbReference type="GO" id="GO:0016558">
    <property type="term" value="P:protein import into peroxisome matrix"/>
    <property type="evidence" value="ECO:0000318"/>
    <property type="project" value="GO_Central"/>
</dbReference>
<dbReference type="SUPFAM" id="SSF54585">
    <property type="entry name" value="Cdc48 domain 2-like"/>
    <property type="match status" value="1"/>
</dbReference>
<dbReference type="InterPro" id="IPR003959">
    <property type="entry name" value="ATPase_AAA_core"/>
</dbReference>
<sequence length="966" mass="108549">MSELFGSQMPLRCTVSFKSLGSSLVNVPAQLLDDTNDAVQKCCLKLKIIDTKNVHFLGLSGLSSSDTTDHQCIEIDPIYASSLSIQESVKVEVSIERVHKAAKHVVFEPLTSSDWEIIESNSEWIEAKLLQQARVVSTDIVTIFFPSGSIAQLRVLSIEPPVEKCALLANETELSIAPKKRSTTQETDKADLVSLRIDARKRTSSYPENSKHAIILGNTVSWKADAAFFQTSDMIEPIMCRVYTSNNCTPGHVKVYTDIAEQYKLKTGEFARLWPATLPMPAKFVLHPLSSSSDSLLSTENIQLAAQKLLNCILYTGMRVTLKLCKKEVPFFVEGRNGLLTSTNDISLGSSMDLSNIPAFQRPPYFMDEEKVFKDIIHLLKDNNESVLLFGRTGTGKTVFLEQLAEQLKHNSLRHVQQLDCKPLALESFQSLVSVWHNMIQIASSCQPAVILLDDFGSFFPTSPDDSNSAESNLTSQRNSTLFYESMREATENNDILFIATCDENVQLPKEFHNLHVFSQTLYLKRLSNQQRLRWIHNFAHYFHIKLPDNIQFLVQQTESFVISDIFLFLKRISALVCSSSEFPESEKTIPKPVILDALKKFAPSVLGDIKLSKPDTNWDDIGGMTSAKHYFRQSIEWPIRYKNLFHSCSIKQRTGVLLYGYPGCGKTYLASAIPSSFPIHFLSVKGPELLNKYIGASEQAVRDIFRKAQDAKPCVLFLDEFESIAPRRGSDNTGITDRIVNQFLTQMDGAESLDDVFIVAATSRPDLIDPALLRPGRLDKSIFCNLPNELERLDILQRASKKFNLEHQDILLTLAKETENYSPADLVAIFSEAHLLSVHHFLKTETIKMKKANTQKNNSTNDTLDDITSSKLCHFRLFETSIATASPADNNFDLSEPKTTASYKAPGKVLLLTEHIKCALNNSKPSLSKSERDILNDIYARFDKRDTTTVIEKQRETVGKKLVLQ</sequence>
<reference evidence="14 16" key="1">
    <citation type="journal article" date="2011" name="Science">
        <title>Comparative functional genomics of the fission yeasts.</title>
        <authorList>
            <person name="Rhind N."/>
            <person name="Chen Z."/>
            <person name="Yassour M."/>
            <person name="Thompson D.A."/>
            <person name="Haas B.J."/>
            <person name="Habib N."/>
            <person name="Wapinski I."/>
            <person name="Roy S."/>
            <person name="Lin M.F."/>
            <person name="Heiman D.I."/>
            <person name="Young S.K."/>
            <person name="Furuya K."/>
            <person name="Guo Y."/>
            <person name="Pidoux A."/>
            <person name="Chen H.M."/>
            <person name="Robbertse B."/>
            <person name="Goldberg J.M."/>
            <person name="Aoki K."/>
            <person name="Bayne E.H."/>
            <person name="Berlin A.M."/>
            <person name="Desjardins C.A."/>
            <person name="Dobbs E."/>
            <person name="Dukaj L."/>
            <person name="Fan L."/>
            <person name="FitzGerald M.G."/>
            <person name="French C."/>
            <person name="Gujja S."/>
            <person name="Hansen K."/>
            <person name="Keifenheim D."/>
            <person name="Levin J.Z."/>
            <person name="Mosher R.A."/>
            <person name="Mueller C.A."/>
            <person name="Pfiffner J."/>
            <person name="Priest M."/>
            <person name="Russ C."/>
            <person name="Smialowska A."/>
            <person name="Swoboda P."/>
            <person name="Sykes S.M."/>
            <person name="Vaughn M."/>
            <person name="Vengrova S."/>
            <person name="Yoder R."/>
            <person name="Zeng Q."/>
            <person name="Allshire R."/>
            <person name="Baulcombe D."/>
            <person name="Birren B.W."/>
            <person name="Brown W."/>
            <person name="Ekwall K."/>
            <person name="Kellis M."/>
            <person name="Leatherwood J."/>
            <person name="Levin H."/>
            <person name="Margalit H."/>
            <person name="Martienssen R."/>
            <person name="Nieduszynski C.A."/>
            <person name="Spatafora J.W."/>
            <person name="Friedman N."/>
            <person name="Dalgaard J.Z."/>
            <person name="Baumann P."/>
            <person name="Niki H."/>
            <person name="Regev A."/>
            <person name="Nusbaum C."/>
        </authorList>
    </citation>
    <scope>NUCLEOTIDE SEQUENCE [LARGE SCALE GENOMIC DNA]</scope>
    <source>
        <strain evidence="16">yFS275 / FY16936</strain>
    </source>
</reference>
<accession>B6K0R0</accession>
<dbReference type="Pfam" id="PF00004">
    <property type="entry name" value="AAA"/>
    <property type="match status" value="2"/>
</dbReference>
<dbReference type="VEuPathDB" id="FungiDB:SJAG_02619"/>
<evidence type="ECO:0000256" key="1">
    <source>
        <dbReference type="ARBA" id="ARBA00004370"/>
    </source>
</evidence>
<gene>
    <name evidence="15" type="primary">pex1</name>
    <name evidence="14" type="ORF">SJAG_02619</name>
</gene>
<dbReference type="HOGENOM" id="CLU_000688_1_1_1"/>
<evidence type="ECO:0000256" key="8">
    <source>
        <dbReference type="ARBA" id="ARBA00022927"/>
    </source>
</evidence>
<dbReference type="Gene3D" id="1.10.8.60">
    <property type="match status" value="1"/>
</dbReference>
<evidence type="ECO:0000256" key="12">
    <source>
        <dbReference type="ARBA" id="ARBA00048778"/>
    </source>
</evidence>
<dbReference type="STRING" id="402676.B6K0R0"/>
<evidence type="ECO:0000256" key="4">
    <source>
        <dbReference type="ARBA" id="ARBA00022593"/>
    </source>
</evidence>
<dbReference type="OMA" id="DWELTEM"/>